<dbReference type="GO" id="GO:0042866">
    <property type="term" value="P:pyruvate biosynthetic process"/>
    <property type="evidence" value="ECO:0007669"/>
    <property type="project" value="UniProtKB-UniRule"/>
</dbReference>
<evidence type="ECO:0000256" key="5">
    <source>
        <dbReference type="HAMAP-Rule" id="MF_01632"/>
    </source>
</evidence>
<dbReference type="PANTHER" id="PTHR38683">
    <property type="entry name" value="CHORISMATE PYRUVATE-LYASE"/>
    <property type="match status" value="1"/>
</dbReference>
<feature type="binding site" evidence="5">
    <location>
        <position position="90"/>
    </location>
    <ligand>
        <name>substrate</name>
    </ligand>
</feature>
<comment type="similarity">
    <text evidence="5">Belongs to the UbiC family.</text>
</comment>
<feature type="binding site" evidence="5">
    <location>
        <position position="189"/>
    </location>
    <ligand>
        <name>substrate</name>
    </ligand>
</feature>
<comment type="caution">
    <text evidence="6">The sequence shown here is derived from an EMBL/GenBank/DDBJ whole genome shotgun (WGS) entry which is preliminary data.</text>
</comment>
<dbReference type="PANTHER" id="PTHR38683:SF1">
    <property type="entry name" value="CHORISMATE PYRUVATE-LYASE"/>
    <property type="match status" value="1"/>
</dbReference>
<evidence type="ECO:0000313" key="7">
    <source>
        <dbReference type="Proteomes" id="UP000247792"/>
    </source>
</evidence>
<keyword evidence="1 5" id="KW-0963">Cytoplasm</keyword>
<evidence type="ECO:0000256" key="1">
    <source>
        <dbReference type="ARBA" id="ARBA00022490"/>
    </source>
</evidence>
<keyword evidence="2 5" id="KW-0831">Ubiquinone biosynthesis</keyword>
<dbReference type="GO" id="GO:0006744">
    <property type="term" value="P:ubiquinone biosynthetic process"/>
    <property type="evidence" value="ECO:0007669"/>
    <property type="project" value="UniProtKB-UniRule"/>
</dbReference>
<proteinExistence type="inferred from homology"/>
<comment type="catalytic activity">
    <reaction evidence="5">
        <text>chorismate = 4-hydroxybenzoate + pyruvate</text>
        <dbReference type="Rhea" id="RHEA:16505"/>
        <dbReference type="ChEBI" id="CHEBI:15361"/>
        <dbReference type="ChEBI" id="CHEBI:17879"/>
        <dbReference type="ChEBI" id="CHEBI:29748"/>
        <dbReference type="EC" id="4.1.3.40"/>
    </reaction>
</comment>
<reference evidence="6 7" key="1">
    <citation type="submission" date="2018-05" db="EMBL/GenBank/DDBJ databases">
        <title>Genomic Encyclopedia of Type Strains, Phase IV (KMG-IV): sequencing the most valuable type-strain genomes for metagenomic binning, comparative biology and taxonomic classification.</title>
        <authorList>
            <person name="Goeker M."/>
        </authorList>
    </citation>
    <scope>NUCLEOTIDE SEQUENCE [LARGE SCALE GENOMIC DNA]</scope>
    <source>
        <strain evidence="6 7">DSM 19792</strain>
    </source>
</reference>
<keyword evidence="7" id="KW-1185">Reference proteome</keyword>
<keyword evidence="4 5" id="KW-0670">Pyruvate</keyword>
<comment type="pathway">
    <text evidence="5">Cofactor biosynthesis; ubiquinone biosynthesis.</text>
</comment>
<organism evidence="6 7">
    <name type="scientific">Undibacterium pigrum</name>
    <dbReference type="NCBI Taxonomy" id="401470"/>
    <lineage>
        <taxon>Bacteria</taxon>
        <taxon>Pseudomonadati</taxon>
        <taxon>Pseudomonadota</taxon>
        <taxon>Betaproteobacteria</taxon>
        <taxon>Burkholderiales</taxon>
        <taxon>Oxalobacteraceae</taxon>
        <taxon>Undibacterium</taxon>
    </lineage>
</organism>
<sequence>MAGPDLEAAILHEKKQMQRPLAAQWYAHVNAVHTSAVMEDWLTNRDSLTARLVARCQQFRVQRLSQHKAVCLQDEYAAIGLPRAMKVHEREVFLRCDGEAMVYGHTIVPLSATANEWPLFHALGEKSLGSTLFNDPLVRRGELHYSRLRQSHPLIRRIVVRQPELAGVHSMLARRSLFWRKGGCLQVTEVFLPGVEGLRIVEKP</sequence>
<keyword evidence="3 5" id="KW-0456">Lyase</keyword>
<dbReference type="InterPro" id="IPR007440">
    <property type="entry name" value="Chorismate--pyruvate_lyase"/>
</dbReference>
<dbReference type="EMBL" id="QJKB01000003">
    <property type="protein sequence ID" value="PXX44158.1"/>
    <property type="molecule type" value="Genomic_DNA"/>
</dbReference>
<dbReference type="EC" id="4.1.3.40" evidence="5"/>
<protein>
    <recommendedName>
        <fullName evidence="5">Probable chorismate pyruvate-lyase</fullName>
        <shortName evidence="5">CL</shortName>
        <shortName evidence="5">CPL</shortName>
        <ecNumber evidence="5">4.1.3.40</ecNumber>
    </recommendedName>
</protein>
<gene>
    <name evidence="5" type="primary">ubiC</name>
    <name evidence="6" type="ORF">DFR42_103427</name>
</gene>
<comment type="caution">
    <text evidence="5">Lacks conserved residue(s) required for the propagation of feature annotation.</text>
</comment>
<dbReference type="Gene3D" id="3.40.1410.10">
    <property type="entry name" value="Chorismate lyase-like"/>
    <property type="match status" value="1"/>
</dbReference>
<dbReference type="AlphaFoldDB" id="A0A318JUJ4"/>
<comment type="function">
    <text evidence="5">Removes the pyruvyl group from chorismate, with concomitant aromatization of the ring, to provide 4-hydroxybenzoate (4HB) for the ubiquinone pathway.</text>
</comment>
<evidence type="ECO:0000256" key="3">
    <source>
        <dbReference type="ARBA" id="ARBA00023239"/>
    </source>
</evidence>
<dbReference type="Pfam" id="PF04345">
    <property type="entry name" value="Chor_lyase"/>
    <property type="match status" value="1"/>
</dbReference>
<evidence type="ECO:0000256" key="4">
    <source>
        <dbReference type="ARBA" id="ARBA00023317"/>
    </source>
</evidence>
<dbReference type="GO" id="GO:0005829">
    <property type="term" value="C:cytosol"/>
    <property type="evidence" value="ECO:0007669"/>
    <property type="project" value="TreeGrafter"/>
</dbReference>
<name>A0A318JUJ4_9BURK</name>
<dbReference type="RefSeq" id="WP_245936949.1">
    <property type="nucleotide sequence ID" value="NZ_QJKB01000003.1"/>
</dbReference>
<dbReference type="GO" id="GO:0008813">
    <property type="term" value="F:chorismate lyase activity"/>
    <property type="evidence" value="ECO:0007669"/>
    <property type="project" value="UniProtKB-UniRule"/>
</dbReference>
<feature type="binding site" evidence="5">
    <location>
        <position position="128"/>
    </location>
    <ligand>
        <name>substrate</name>
    </ligand>
</feature>
<dbReference type="UniPathway" id="UPA00232"/>
<dbReference type="InterPro" id="IPR028978">
    <property type="entry name" value="Chorismate_lyase_/UTRA_dom_sf"/>
</dbReference>
<dbReference type="HAMAP" id="MF_01632">
    <property type="entry name" value="UbiC"/>
    <property type="match status" value="1"/>
</dbReference>
<accession>A0A318JUJ4</accession>
<evidence type="ECO:0000256" key="2">
    <source>
        <dbReference type="ARBA" id="ARBA00022688"/>
    </source>
</evidence>
<evidence type="ECO:0000313" key="6">
    <source>
        <dbReference type="EMBL" id="PXX44158.1"/>
    </source>
</evidence>
<dbReference type="Proteomes" id="UP000247792">
    <property type="component" value="Unassembled WGS sequence"/>
</dbReference>
<dbReference type="SUPFAM" id="SSF64288">
    <property type="entry name" value="Chorismate lyase-like"/>
    <property type="match status" value="1"/>
</dbReference>
<comment type="subcellular location">
    <subcellularLocation>
        <location evidence="5">Cytoplasm</location>
    </subcellularLocation>
</comment>